<keyword evidence="2" id="KW-0472">Membrane</keyword>
<dbReference type="OrthoDB" id="10671962at2759"/>
<sequence length="371" mass="39693">MSVTYLVCGALPDSCSLETIPTTSAQVGAGSATAAVKSSDVVRVFSAGIGLETKVHQSEPVTTSLSESENALASTSTVEAQQTPSITAWGGSTKPVESTTGTYTVVVDTSSPISEFIIPTSPSSNTDEILAPFPTSITIMTTAQTTAVTSVQTRGAFASGKRPSSSTSLIPSSSANASPSDSLRADNKSNILVPVIVVTLPAVSLFILFLFWWRARARRREYAALTPFTMRQTSRSHCGRMTSSHQNITPQSSSYTLSQYSNDSAALLIPPGLGNRTWITRFLFGPRRFRDIENQLTEITHKLEDLEHRIQSPVQGPYTPTESTDNTHMALLAHSEQRSSVPPPKYVSRIFARGATFAGYPSDSPGRKPGG</sequence>
<reference evidence="3 4" key="1">
    <citation type="journal article" date="2020" name="ISME J.">
        <title>Uncovering the hidden diversity of litter-decomposition mechanisms in mushroom-forming fungi.</title>
        <authorList>
            <person name="Floudas D."/>
            <person name="Bentzer J."/>
            <person name="Ahren D."/>
            <person name="Johansson T."/>
            <person name="Persson P."/>
            <person name="Tunlid A."/>
        </authorList>
    </citation>
    <scope>NUCLEOTIDE SEQUENCE [LARGE SCALE GENOMIC DNA]</scope>
    <source>
        <strain evidence="3 4">CBS 146.42</strain>
    </source>
</reference>
<feature type="transmembrane region" description="Helical" evidence="2">
    <location>
        <begin position="191"/>
        <end position="213"/>
    </location>
</feature>
<comment type="caution">
    <text evidence="3">The sequence shown here is derived from an EMBL/GenBank/DDBJ whole genome shotgun (WGS) entry which is preliminary data.</text>
</comment>
<evidence type="ECO:0000256" key="1">
    <source>
        <dbReference type="SAM" id="MobiDB-lite"/>
    </source>
</evidence>
<keyword evidence="2" id="KW-0812">Transmembrane</keyword>
<evidence type="ECO:0000256" key="2">
    <source>
        <dbReference type="SAM" id="Phobius"/>
    </source>
</evidence>
<protein>
    <submittedName>
        <fullName evidence="3">Uncharacterized protein</fullName>
    </submittedName>
</protein>
<evidence type="ECO:0000313" key="3">
    <source>
        <dbReference type="EMBL" id="KAF5353426.1"/>
    </source>
</evidence>
<feature type="compositionally biased region" description="Low complexity" evidence="1">
    <location>
        <begin position="163"/>
        <end position="182"/>
    </location>
</feature>
<keyword evidence="2" id="KW-1133">Transmembrane helix</keyword>
<evidence type="ECO:0000313" key="4">
    <source>
        <dbReference type="Proteomes" id="UP000559027"/>
    </source>
</evidence>
<accession>A0A8H5FY30</accession>
<dbReference type="Proteomes" id="UP000559027">
    <property type="component" value="Unassembled WGS sequence"/>
</dbReference>
<organism evidence="3 4">
    <name type="scientific">Leucocoprinus leucothites</name>
    <dbReference type="NCBI Taxonomy" id="201217"/>
    <lineage>
        <taxon>Eukaryota</taxon>
        <taxon>Fungi</taxon>
        <taxon>Dikarya</taxon>
        <taxon>Basidiomycota</taxon>
        <taxon>Agaricomycotina</taxon>
        <taxon>Agaricomycetes</taxon>
        <taxon>Agaricomycetidae</taxon>
        <taxon>Agaricales</taxon>
        <taxon>Agaricineae</taxon>
        <taxon>Agaricaceae</taxon>
        <taxon>Leucocoprinus</taxon>
    </lineage>
</organism>
<dbReference type="EMBL" id="JAACJO010000010">
    <property type="protein sequence ID" value="KAF5353426.1"/>
    <property type="molecule type" value="Genomic_DNA"/>
</dbReference>
<dbReference type="AlphaFoldDB" id="A0A8H5FY30"/>
<name>A0A8H5FY30_9AGAR</name>
<feature type="region of interest" description="Disordered" evidence="1">
    <location>
        <begin position="154"/>
        <end position="183"/>
    </location>
</feature>
<proteinExistence type="predicted"/>
<keyword evidence="4" id="KW-1185">Reference proteome</keyword>
<gene>
    <name evidence="3" type="ORF">D9756_007907</name>
</gene>